<reference evidence="6" key="2">
    <citation type="submission" date="2008-03" db="EMBL/GenBank/DDBJ databases">
        <title>Annotation of Toxoplasma gondii VEG.</title>
        <authorList>
            <person name="Lorenzi H."/>
            <person name="Inman J."/>
            <person name="Amedeo P."/>
            <person name="Brunk B."/>
            <person name="Roos D."/>
            <person name="Caler E."/>
        </authorList>
    </citation>
    <scope>NUCLEOTIDE SEQUENCE [LARGE SCALE GENOMIC DNA]</scope>
    <source>
        <strain evidence="6">ATCC 50861 / VEG</strain>
    </source>
</reference>
<dbReference type="eggNOG" id="KOG1155">
    <property type="taxonomic scope" value="Eukaryota"/>
</dbReference>
<dbReference type="Proteomes" id="UP000002226">
    <property type="component" value="Unassembled WGS sequence"/>
</dbReference>
<feature type="region of interest" description="Disordered" evidence="3">
    <location>
        <begin position="262"/>
        <end position="287"/>
    </location>
</feature>
<dbReference type="Pfam" id="PF13181">
    <property type="entry name" value="TPR_8"/>
    <property type="match status" value="1"/>
</dbReference>
<feature type="compositionally biased region" description="Basic and acidic residues" evidence="3">
    <location>
        <begin position="403"/>
        <end position="442"/>
    </location>
</feature>
<accession>A0A0F7V162</accession>
<feature type="region of interest" description="Disordered" evidence="3">
    <location>
        <begin position="300"/>
        <end position="320"/>
    </location>
</feature>
<organism evidence="5 6">
    <name type="scientific">Toxoplasma gondii (strain ATCC 50861 / VEG)</name>
    <dbReference type="NCBI Taxonomy" id="432359"/>
    <lineage>
        <taxon>Eukaryota</taxon>
        <taxon>Sar</taxon>
        <taxon>Alveolata</taxon>
        <taxon>Apicomplexa</taxon>
        <taxon>Conoidasida</taxon>
        <taxon>Coccidia</taxon>
        <taxon>Eucoccidiorida</taxon>
        <taxon>Eimeriorina</taxon>
        <taxon>Sarcocystidae</taxon>
        <taxon>Toxoplasma</taxon>
    </lineage>
</organism>
<reference evidence="5" key="1">
    <citation type="submission" date="2007-03" db="EMBL/GenBank/DDBJ databases">
        <authorList>
            <person name="Paulsen I."/>
        </authorList>
    </citation>
    <scope>NUCLEOTIDE SEQUENCE</scope>
    <source>
        <strain evidence="5">VEG</strain>
    </source>
</reference>
<dbReference type="OMA" id="AREYHRL"/>
<keyword evidence="1 2" id="KW-0802">TPR repeat</keyword>
<name>V5AZ08_TOXGV</name>
<evidence type="ECO:0000313" key="5">
    <source>
        <dbReference type="EMBL" id="ESS28985.1"/>
    </source>
</evidence>
<dbReference type="GO" id="GO:0005680">
    <property type="term" value="C:anaphase-promoting complex"/>
    <property type="evidence" value="ECO:0007669"/>
    <property type="project" value="TreeGrafter"/>
</dbReference>
<dbReference type="VEuPathDB" id="ToxoDB:TGVEG_305950"/>
<dbReference type="PANTHER" id="PTHR12558">
    <property type="entry name" value="CELL DIVISION CYCLE 16,23,27"/>
    <property type="match status" value="1"/>
</dbReference>
<evidence type="ECO:0000256" key="1">
    <source>
        <dbReference type="ARBA" id="ARBA00022803"/>
    </source>
</evidence>
<feature type="compositionally biased region" description="Acidic residues" evidence="3">
    <location>
        <begin position="470"/>
        <end position="479"/>
    </location>
</feature>
<evidence type="ECO:0000256" key="3">
    <source>
        <dbReference type="SAM" id="MobiDB-lite"/>
    </source>
</evidence>
<dbReference type="EMBL" id="LN714499">
    <property type="protein sequence ID" value="CEL76245.1"/>
    <property type="molecule type" value="Genomic_DNA"/>
</dbReference>
<protein>
    <submittedName>
        <fullName evidence="5">Tetratricopeptide repeat-containing protein</fullName>
    </submittedName>
</protein>
<dbReference type="EMBL" id="AAYL02000319">
    <property type="protein sequence ID" value="ESS28985.1"/>
    <property type="molecule type" value="Genomic_DNA"/>
</dbReference>
<dbReference type="PROSITE" id="PS50005">
    <property type="entry name" value="TPR"/>
    <property type="match status" value="1"/>
</dbReference>
<evidence type="ECO:0000313" key="6">
    <source>
        <dbReference type="Proteomes" id="UP000002226"/>
    </source>
</evidence>
<dbReference type="InterPro" id="IPR019734">
    <property type="entry name" value="TPR_rpt"/>
</dbReference>
<dbReference type="SUPFAM" id="SSF48452">
    <property type="entry name" value="TPR-like"/>
    <property type="match status" value="1"/>
</dbReference>
<accession>V5AZ08</accession>
<dbReference type="GO" id="GO:0051301">
    <property type="term" value="P:cell division"/>
    <property type="evidence" value="ECO:0007669"/>
    <property type="project" value="TreeGrafter"/>
</dbReference>
<gene>
    <name evidence="4" type="ORF">BN1205_107410</name>
    <name evidence="5" type="ORF">TGVEG_305950</name>
</gene>
<feature type="region of interest" description="Disordered" evidence="3">
    <location>
        <begin position="26"/>
        <end position="55"/>
    </location>
</feature>
<feature type="repeat" description="TPR" evidence="2">
    <location>
        <begin position="631"/>
        <end position="664"/>
    </location>
</feature>
<dbReference type="SMART" id="SM00028">
    <property type="entry name" value="TPR"/>
    <property type="match status" value="5"/>
</dbReference>
<keyword evidence="6" id="KW-1185">Reference proteome</keyword>
<reference evidence="5" key="3">
    <citation type="submission" date="2013-08" db="EMBL/GenBank/DDBJ databases">
        <authorList>
            <person name="Sibley D."/>
            <person name="Venepally P."/>
            <person name="Karamycheva S."/>
            <person name="Hadjithomas M."/>
            <person name="Khan A."/>
            <person name="Brunk B."/>
            <person name="Roos D."/>
            <person name="Caler E."/>
            <person name="Lorenzi H."/>
        </authorList>
    </citation>
    <scope>NUCLEOTIDE SEQUENCE</scope>
    <source>
        <strain evidence="5">VEG</strain>
    </source>
</reference>
<feature type="region of interest" description="Disordered" evidence="3">
    <location>
        <begin position="222"/>
        <end position="249"/>
    </location>
</feature>
<dbReference type="InterPro" id="IPR011990">
    <property type="entry name" value="TPR-like_helical_dom_sf"/>
</dbReference>
<feature type="region of interest" description="Disordered" evidence="3">
    <location>
        <begin position="399"/>
        <end position="479"/>
    </location>
</feature>
<dbReference type="Gene3D" id="1.25.40.10">
    <property type="entry name" value="Tetratricopeptide repeat domain"/>
    <property type="match status" value="2"/>
</dbReference>
<dbReference type="GO" id="GO:0031145">
    <property type="term" value="P:anaphase-promoting complex-dependent catabolic process"/>
    <property type="evidence" value="ECO:0007669"/>
    <property type="project" value="TreeGrafter"/>
</dbReference>
<feature type="compositionally biased region" description="Basic and acidic residues" evidence="3">
    <location>
        <begin position="35"/>
        <end position="55"/>
    </location>
</feature>
<dbReference type="PANTHER" id="PTHR12558:SF10">
    <property type="entry name" value="CELL DIVISION CYCLE PROTEIN 23 HOMOLOG"/>
    <property type="match status" value="1"/>
</dbReference>
<dbReference type="AlphaFoldDB" id="V5AZ08"/>
<dbReference type="STRING" id="432359.V5AZ08"/>
<evidence type="ECO:0000313" key="4">
    <source>
        <dbReference type="EMBL" id="CEL76245.1"/>
    </source>
</evidence>
<proteinExistence type="predicted"/>
<sequence>MDPEGILEDSAAIAKENEETEVNFAPSRCLPGEPVHVKGHPEQLDKREDGAEKDRELHLSPEELCMHINEMELRGLIEPAAWLVEFLPRQRGAFAGLSSSSFRSQECQSLPPQVFGLLLQLRPLLHQQAFAAAAQLMRSPEDAEIRGCMQRNSLLAFLHFYCSTMAHAQREASSLTGCDLRSFARNHRSTSLPFLLPTRSPSVLESLAADLTLWLSASHRRRTSSSSSSSSSSASSSRSSSRSSSLSCSSFASSSVSQRESWGTRVSARTDPGEAEGAAGQKGEKTQCAAGRATEASTFAVEEDGQQQNRQTPAAAVDENSDLERGESYLWWLLAVVRRAQSQPLAAFCAFLQSLRTNVFNFACWRDFADLVAFLCSGGAETLALFASDSVSLDDCPGNFKSSAEEDVRESEASRWRESRSESSRQKLGHPDRPNGRGREEREEREEGEGRKGASSCAFRDGTFRRPQEESDSDFEEDDELVHALKEAAGAQVLSSREKLAVAWMLDWASSPVASYEEFLRALSLSRHFMTRAGFALVCMHSKKFVEAAREYHRLALAFPDVPHLYAQLAKCSYEMKSYSHSLKFFNAFHKLAPYRLNYVDDLSHIYCMRNDVEALGNLTQMCFSVDPHAPQTLCVLGNFLSAQDDRPGAIRAFKRAARLAPHLVSAWVALGHAQVESRDLASAVHAYEAATRADAGDCRGWAGLGQVYALCGNWYLGVRFFHKACCARPTEPRLWTHLGDGLARLGRGEEAIRAYEQAWFWLPQIETATRLFRCYHDRDAAWGVAASPEGAHWAFAVTERFLSQEIPRSSSGRGEALLAVFRAPWHDLFSSPSLHSAYSRTNAKPPSEVASRHHDLVLLASVFRGAPEDILDSLLYLACFSRLQRDVRTAQQLITIGQRIGGTHGEEIVQTLRGDGTAFL</sequence>
<dbReference type="GO" id="GO:0045842">
    <property type="term" value="P:positive regulation of mitotic metaphase/anaphase transition"/>
    <property type="evidence" value="ECO:0007669"/>
    <property type="project" value="TreeGrafter"/>
</dbReference>
<evidence type="ECO:0000256" key="2">
    <source>
        <dbReference type="PROSITE-ProRule" id="PRU00339"/>
    </source>
</evidence>
<feature type="compositionally biased region" description="Low complexity" evidence="3">
    <location>
        <begin position="224"/>
        <end position="249"/>
    </location>
</feature>
<reference evidence="4" key="4">
    <citation type="journal article" date="2015" name="PLoS ONE">
        <title>Comprehensive Evaluation of Toxoplasma gondii VEG and Neospora caninum LIV Genomes with Tachyzoite Stage Transcriptome and Proteome Defines Novel Transcript Features.</title>
        <authorList>
            <person name="Ramaprasad A."/>
            <person name="Mourier T."/>
            <person name="Naeem R."/>
            <person name="Malas T.B."/>
            <person name="Moussa E."/>
            <person name="Panigrahi A."/>
            <person name="Vermont S.J."/>
            <person name="Otto T.D."/>
            <person name="Wastling J."/>
            <person name="Pain A."/>
        </authorList>
    </citation>
    <scope>NUCLEOTIDE SEQUENCE</scope>
    <source>
        <strain evidence="4">VEG</strain>
    </source>
</reference>
<dbReference type="PaxDb" id="5811-TGME49_105970"/>
<dbReference type="GO" id="GO:0016567">
    <property type="term" value="P:protein ubiquitination"/>
    <property type="evidence" value="ECO:0007669"/>
    <property type="project" value="TreeGrafter"/>
</dbReference>
<dbReference type="OrthoDB" id="10262026at2759"/>